<feature type="chain" id="PRO_5038032723" evidence="5">
    <location>
        <begin position="21"/>
        <end position="347"/>
    </location>
</feature>
<proteinExistence type="inferred from homology"/>
<sequence>MTRRLPIAALLCALAAEAWAQTDQPPGLPAEVVTVESRPLTASIAAVGTLAANEQIWLRPEQSGRVLEIRFSEGKPVSAGEVMIELDASIYRAELHKAQAQLNQSRRAYDRAQSLLSRKVGSETERDSALARLKVDEAEVELARTRLDKMTLRAPFAGLTGLRQISPGDYVAIGQDLVALVDNRSMKVDFRIPEIYLPALRPGLPVRIQVDAFPGRRFEGSVYAIAPGADAQSHSLRLRARIANPEGLLRPGLFAQIQLQAGETAAALFVPEQAIIPGADGSSVLRVNAEQQVERVAVELGQRRPGEVQVLSGLSTGDIVVTAGQLKLRPGMPVTPVHVDNNRAPTP</sequence>
<evidence type="ECO:0000256" key="1">
    <source>
        <dbReference type="ARBA" id="ARBA00004196"/>
    </source>
</evidence>
<evidence type="ECO:0000256" key="3">
    <source>
        <dbReference type="ARBA" id="ARBA00022448"/>
    </source>
</evidence>
<evidence type="ECO:0000313" key="10">
    <source>
        <dbReference type="EMBL" id="GGO79408.1"/>
    </source>
</evidence>
<feature type="domain" description="CusB-like beta-barrel" evidence="8">
    <location>
        <begin position="188"/>
        <end position="261"/>
    </location>
</feature>
<comment type="subcellular location">
    <subcellularLocation>
        <location evidence="1">Cell envelope</location>
    </subcellularLocation>
</comment>
<protein>
    <submittedName>
        <fullName evidence="10">MexH family multidrug efflux RND transporter periplasmic adaptor subunit</fullName>
    </submittedName>
</protein>
<evidence type="ECO:0000259" key="7">
    <source>
        <dbReference type="Pfam" id="PF25917"/>
    </source>
</evidence>
<dbReference type="SUPFAM" id="SSF111369">
    <property type="entry name" value="HlyD-like secretion proteins"/>
    <property type="match status" value="1"/>
</dbReference>
<dbReference type="InterPro" id="IPR058625">
    <property type="entry name" value="MdtA-like_BSH"/>
</dbReference>
<evidence type="ECO:0000256" key="2">
    <source>
        <dbReference type="ARBA" id="ARBA00009477"/>
    </source>
</evidence>
<evidence type="ECO:0000256" key="4">
    <source>
        <dbReference type="SAM" id="Coils"/>
    </source>
</evidence>
<name>A0A917ZB47_9GAMM</name>
<comment type="caution">
    <text evidence="10">The sequence shown here is derived from an EMBL/GenBank/DDBJ whole genome shotgun (WGS) entry which is preliminary data.</text>
</comment>
<evidence type="ECO:0000313" key="11">
    <source>
        <dbReference type="Proteomes" id="UP000599578"/>
    </source>
</evidence>
<dbReference type="AlphaFoldDB" id="A0A917ZB47"/>
<comment type="similarity">
    <text evidence="2">Belongs to the membrane fusion protein (MFP) (TC 8.A.1) family.</text>
</comment>
<dbReference type="FunFam" id="2.40.30.170:FF:000010">
    <property type="entry name" value="Efflux RND transporter periplasmic adaptor subunit"/>
    <property type="match status" value="1"/>
</dbReference>
<dbReference type="NCBIfam" id="TIGR01730">
    <property type="entry name" value="RND_mfp"/>
    <property type="match status" value="1"/>
</dbReference>
<gene>
    <name evidence="10" type="ORF">GCM10011348_13600</name>
</gene>
<dbReference type="Proteomes" id="UP000599578">
    <property type="component" value="Unassembled WGS sequence"/>
</dbReference>
<evidence type="ECO:0000256" key="5">
    <source>
        <dbReference type="SAM" id="SignalP"/>
    </source>
</evidence>
<feature type="signal peptide" evidence="5">
    <location>
        <begin position="1"/>
        <end position="20"/>
    </location>
</feature>
<dbReference type="InterPro" id="IPR058624">
    <property type="entry name" value="MdtA-like_HH"/>
</dbReference>
<dbReference type="PANTHER" id="PTHR30469">
    <property type="entry name" value="MULTIDRUG RESISTANCE PROTEIN MDTA"/>
    <property type="match status" value="1"/>
</dbReference>
<dbReference type="PANTHER" id="PTHR30469:SF11">
    <property type="entry name" value="BLL4320 PROTEIN"/>
    <property type="match status" value="1"/>
</dbReference>
<feature type="coiled-coil region" evidence="4">
    <location>
        <begin position="88"/>
        <end position="115"/>
    </location>
</feature>
<dbReference type="GO" id="GO:0015562">
    <property type="term" value="F:efflux transmembrane transporter activity"/>
    <property type="evidence" value="ECO:0007669"/>
    <property type="project" value="TreeGrafter"/>
</dbReference>
<accession>A0A917ZB47</accession>
<keyword evidence="3" id="KW-0813">Transport</keyword>
<dbReference type="Gene3D" id="2.40.420.20">
    <property type="match status" value="1"/>
</dbReference>
<dbReference type="Gene3D" id="1.10.287.470">
    <property type="entry name" value="Helix hairpin bin"/>
    <property type="match status" value="1"/>
</dbReference>
<keyword evidence="5" id="KW-0732">Signal</keyword>
<reference evidence="10 11" key="1">
    <citation type="journal article" date="2014" name="Int. J. Syst. Evol. Microbiol.">
        <title>Complete genome sequence of Corynebacterium casei LMG S-19264T (=DSM 44701T), isolated from a smear-ripened cheese.</title>
        <authorList>
            <consortium name="US DOE Joint Genome Institute (JGI-PGF)"/>
            <person name="Walter F."/>
            <person name="Albersmeier A."/>
            <person name="Kalinowski J."/>
            <person name="Ruckert C."/>
        </authorList>
    </citation>
    <scope>NUCLEOTIDE SEQUENCE [LARGE SCALE GENOMIC DNA]</scope>
    <source>
        <strain evidence="10 11">CGMCC 1.7286</strain>
    </source>
</reference>
<dbReference type="GO" id="GO:1990281">
    <property type="term" value="C:efflux pump complex"/>
    <property type="evidence" value="ECO:0007669"/>
    <property type="project" value="TreeGrafter"/>
</dbReference>
<dbReference type="InterPro" id="IPR058792">
    <property type="entry name" value="Beta-barrel_RND_2"/>
</dbReference>
<feature type="domain" description="Multidrug resistance protein MdtA-like barrel-sandwich hybrid" evidence="7">
    <location>
        <begin position="56"/>
        <end position="181"/>
    </location>
</feature>
<keyword evidence="11" id="KW-1185">Reference proteome</keyword>
<dbReference type="Gene3D" id="2.40.50.100">
    <property type="match status" value="1"/>
</dbReference>
<dbReference type="Gene3D" id="2.40.30.170">
    <property type="match status" value="1"/>
</dbReference>
<dbReference type="Pfam" id="PF25954">
    <property type="entry name" value="Beta-barrel_RND_2"/>
    <property type="match status" value="1"/>
</dbReference>
<dbReference type="RefSeq" id="WP_188859758.1">
    <property type="nucleotide sequence ID" value="NZ_BMLT01000003.1"/>
</dbReference>
<feature type="domain" description="Multidrug resistance protein MdtA-like C-terminal permuted SH3" evidence="9">
    <location>
        <begin position="267"/>
        <end position="324"/>
    </location>
</feature>
<dbReference type="InterPro" id="IPR006143">
    <property type="entry name" value="RND_pump_MFP"/>
</dbReference>
<dbReference type="Pfam" id="PF25876">
    <property type="entry name" value="HH_MFP_RND"/>
    <property type="match status" value="1"/>
</dbReference>
<keyword evidence="4" id="KW-0175">Coiled coil</keyword>
<organism evidence="10 11">
    <name type="scientific">Marinobacterium nitratireducens</name>
    <dbReference type="NCBI Taxonomy" id="518897"/>
    <lineage>
        <taxon>Bacteria</taxon>
        <taxon>Pseudomonadati</taxon>
        <taxon>Pseudomonadota</taxon>
        <taxon>Gammaproteobacteria</taxon>
        <taxon>Oceanospirillales</taxon>
        <taxon>Oceanospirillaceae</taxon>
        <taxon>Marinobacterium</taxon>
    </lineage>
</organism>
<dbReference type="EMBL" id="BMLT01000003">
    <property type="protein sequence ID" value="GGO79408.1"/>
    <property type="molecule type" value="Genomic_DNA"/>
</dbReference>
<feature type="domain" description="Multidrug resistance protein MdtA-like alpha-helical hairpin" evidence="6">
    <location>
        <begin position="91"/>
        <end position="148"/>
    </location>
</feature>
<dbReference type="Pfam" id="PF25967">
    <property type="entry name" value="RND-MFP_C"/>
    <property type="match status" value="1"/>
</dbReference>
<evidence type="ECO:0000259" key="9">
    <source>
        <dbReference type="Pfam" id="PF25967"/>
    </source>
</evidence>
<dbReference type="Pfam" id="PF25917">
    <property type="entry name" value="BSH_RND"/>
    <property type="match status" value="1"/>
</dbReference>
<dbReference type="InterPro" id="IPR058627">
    <property type="entry name" value="MdtA-like_C"/>
</dbReference>
<evidence type="ECO:0000259" key="8">
    <source>
        <dbReference type="Pfam" id="PF25954"/>
    </source>
</evidence>
<evidence type="ECO:0000259" key="6">
    <source>
        <dbReference type="Pfam" id="PF25876"/>
    </source>
</evidence>